<dbReference type="AlphaFoldDB" id="A0A327ZKR3"/>
<keyword evidence="1" id="KW-0805">Transcription regulation</keyword>
<sequence>MVLPKSLQPAPVDGVQFAADKAYQELRDAILDGDIAPNRRLVEEELAASLEVSRTPVREALLRLAQEGLVTRVRGWVVRDHSPQEALQIVEARAAVESAAARLAAEHISTEDLEQLARIADAIDQPGSTVKDLNRLNRQFHGLITAACGNPLLVQFAQRTNISHWSLSATWLMSAKDAAEVNAEHRQMIEALTHRDGAAVEMLVREHIGRTQMILKQAI</sequence>
<keyword evidence="2" id="KW-0238">DNA-binding</keyword>
<dbReference type="InterPro" id="IPR036390">
    <property type="entry name" value="WH_DNA-bd_sf"/>
</dbReference>
<dbReference type="GO" id="GO:0003700">
    <property type="term" value="F:DNA-binding transcription factor activity"/>
    <property type="evidence" value="ECO:0007669"/>
    <property type="project" value="InterPro"/>
</dbReference>
<evidence type="ECO:0000313" key="5">
    <source>
        <dbReference type="EMBL" id="RAK42606.1"/>
    </source>
</evidence>
<dbReference type="EMBL" id="QLMJ01000002">
    <property type="protein sequence ID" value="RAK42606.1"/>
    <property type="molecule type" value="Genomic_DNA"/>
</dbReference>
<dbReference type="Gene3D" id="1.10.10.10">
    <property type="entry name" value="Winged helix-like DNA-binding domain superfamily/Winged helix DNA-binding domain"/>
    <property type="match status" value="1"/>
</dbReference>
<evidence type="ECO:0000256" key="1">
    <source>
        <dbReference type="ARBA" id="ARBA00023015"/>
    </source>
</evidence>
<protein>
    <submittedName>
        <fullName evidence="5">GntR family transcriptional regulator</fullName>
    </submittedName>
</protein>
<organism evidence="5 6">
    <name type="scientific">Actinoplanes lutulentus</name>
    <dbReference type="NCBI Taxonomy" id="1287878"/>
    <lineage>
        <taxon>Bacteria</taxon>
        <taxon>Bacillati</taxon>
        <taxon>Actinomycetota</taxon>
        <taxon>Actinomycetes</taxon>
        <taxon>Micromonosporales</taxon>
        <taxon>Micromonosporaceae</taxon>
        <taxon>Actinoplanes</taxon>
    </lineage>
</organism>
<keyword evidence="6" id="KW-1185">Reference proteome</keyword>
<dbReference type="SMART" id="SM00895">
    <property type="entry name" value="FCD"/>
    <property type="match status" value="1"/>
</dbReference>
<evidence type="ECO:0000313" key="6">
    <source>
        <dbReference type="Proteomes" id="UP000249341"/>
    </source>
</evidence>
<dbReference type="RefSeq" id="WP_111647749.1">
    <property type="nucleotide sequence ID" value="NZ_JACHWI010000003.1"/>
</dbReference>
<dbReference type="InterPro" id="IPR036388">
    <property type="entry name" value="WH-like_DNA-bd_sf"/>
</dbReference>
<dbReference type="PANTHER" id="PTHR43537">
    <property type="entry name" value="TRANSCRIPTIONAL REGULATOR, GNTR FAMILY"/>
    <property type="match status" value="1"/>
</dbReference>
<dbReference type="PRINTS" id="PR00035">
    <property type="entry name" value="HTHGNTR"/>
</dbReference>
<dbReference type="Pfam" id="PF07729">
    <property type="entry name" value="FCD"/>
    <property type="match status" value="1"/>
</dbReference>
<dbReference type="InterPro" id="IPR000524">
    <property type="entry name" value="Tscrpt_reg_HTH_GntR"/>
</dbReference>
<dbReference type="OrthoDB" id="8680240at2"/>
<dbReference type="InterPro" id="IPR008920">
    <property type="entry name" value="TF_FadR/GntR_C"/>
</dbReference>
<dbReference type="SUPFAM" id="SSF48008">
    <property type="entry name" value="GntR ligand-binding domain-like"/>
    <property type="match status" value="1"/>
</dbReference>
<dbReference type="Pfam" id="PF00392">
    <property type="entry name" value="GntR"/>
    <property type="match status" value="1"/>
</dbReference>
<accession>A0A327ZKR3</accession>
<dbReference type="CDD" id="cd07377">
    <property type="entry name" value="WHTH_GntR"/>
    <property type="match status" value="1"/>
</dbReference>
<reference evidence="5 6" key="1">
    <citation type="submission" date="2018-06" db="EMBL/GenBank/DDBJ databases">
        <title>Genomic Encyclopedia of Type Strains, Phase III (KMG-III): the genomes of soil and plant-associated and newly described type strains.</title>
        <authorList>
            <person name="Whitman W."/>
        </authorList>
    </citation>
    <scope>NUCLEOTIDE SEQUENCE [LARGE SCALE GENOMIC DNA]</scope>
    <source>
        <strain evidence="5 6">CGMCC 4.7090</strain>
    </source>
</reference>
<dbReference type="PANTHER" id="PTHR43537:SF49">
    <property type="entry name" value="TRANSCRIPTIONAL REGULATORY PROTEIN"/>
    <property type="match status" value="1"/>
</dbReference>
<evidence type="ECO:0000256" key="3">
    <source>
        <dbReference type="ARBA" id="ARBA00023163"/>
    </source>
</evidence>
<name>A0A327ZKR3_9ACTN</name>
<dbReference type="SMART" id="SM00345">
    <property type="entry name" value="HTH_GNTR"/>
    <property type="match status" value="1"/>
</dbReference>
<feature type="domain" description="HTH gntR-type" evidence="4">
    <location>
        <begin position="16"/>
        <end position="81"/>
    </location>
</feature>
<dbReference type="GO" id="GO:0003677">
    <property type="term" value="F:DNA binding"/>
    <property type="evidence" value="ECO:0007669"/>
    <property type="project" value="UniProtKB-KW"/>
</dbReference>
<keyword evidence="3" id="KW-0804">Transcription</keyword>
<evidence type="ECO:0000256" key="2">
    <source>
        <dbReference type="ARBA" id="ARBA00023125"/>
    </source>
</evidence>
<gene>
    <name evidence="5" type="ORF">B0I29_102431</name>
</gene>
<dbReference type="InterPro" id="IPR011711">
    <property type="entry name" value="GntR_C"/>
</dbReference>
<dbReference type="Proteomes" id="UP000249341">
    <property type="component" value="Unassembled WGS sequence"/>
</dbReference>
<comment type="caution">
    <text evidence="5">The sequence shown here is derived from an EMBL/GenBank/DDBJ whole genome shotgun (WGS) entry which is preliminary data.</text>
</comment>
<evidence type="ECO:0000259" key="4">
    <source>
        <dbReference type="PROSITE" id="PS50949"/>
    </source>
</evidence>
<proteinExistence type="predicted"/>
<dbReference type="PROSITE" id="PS50949">
    <property type="entry name" value="HTH_GNTR"/>
    <property type="match status" value="1"/>
</dbReference>
<dbReference type="Gene3D" id="1.20.120.530">
    <property type="entry name" value="GntR ligand-binding domain-like"/>
    <property type="match status" value="1"/>
</dbReference>
<dbReference type="SUPFAM" id="SSF46785">
    <property type="entry name" value="Winged helix' DNA-binding domain"/>
    <property type="match status" value="1"/>
</dbReference>